<dbReference type="EMBL" id="CAJPEX010000040">
    <property type="protein sequence ID" value="CAG0912685.1"/>
    <property type="molecule type" value="Genomic_DNA"/>
</dbReference>
<keyword evidence="4 8" id="KW-1133">Transmembrane helix</keyword>
<keyword evidence="11" id="KW-1185">Reference proteome</keyword>
<dbReference type="GO" id="GO:0016409">
    <property type="term" value="F:palmitoyltransferase activity"/>
    <property type="evidence" value="ECO:0007669"/>
    <property type="project" value="InterPro"/>
</dbReference>
<dbReference type="PANTHER" id="PTHR13357">
    <property type="entry name" value="SH3 ADAPTER PROTEIN SPIN90 NCK INTERACTING PROTEIN WITH SH3 DOMAIN"/>
    <property type="match status" value="1"/>
</dbReference>
<name>A0A7R9BF57_9CRUS</name>
<dbReference type="OrthoDB" id="445362at2759"/>
<dbReference type="Gene3D" id="2.30.30.40">
    <property type="entry name" value="SH3 Domains"/>
    <property type="match status" value="1"/>
</dbReference>
<dbReference type="InterPro" id="IPR030125">
    <property type="entry name" value="SPIN90/Ldb17"/>
</dbReference>
<evidence type="ECO:0000259" key="9">
    <source>
        <dbReference type="PROSITE" id="PS50002"/>
    </source>
</evidence>
<dbReference type="InterPro" id="IPR001452">
    <property type="entry name" value="SH3_domain"/>
</dbReference>
<dbReference type="GO" id="GO:0071933">
    <property type="term" value="F:Arp2/3 complex binding"/>
    <property type="evidence" value="ECO:0007669"/>
    <property type="project" value="TreeGrafter"/>
</dbReference>
<proteinExistence type="predicted"/>
<evidence type="ECO:0000256" key="5">
    <source>
        <dbReference type="ARBA" id="ARBA00023136"/>
    </source>
</evidence>
<dbReference type="InterPro" id="IPR001594">
    <property type="entry name" value="Palmitoyltrfase_DHHC"/>
</dbReference>
<protein>
    <recommendedName>
        <fullName evidence="9">SH3 domain-containing protein</fullName>
    </recommendedName>
</protein>
<feature type="transmembrane region" description="Helical" evidence="8">
    <location>
        <begin position="716"/>
        <end position="736"/>
    </location>
</feature>
<dbReference type="PROSITE" id="PS50002">
    <property type="entry name" value="SH3"/>
    <property type="match status" value="1"/>
</dbReference>
<dbReference type="PROSITE" id="PS50216">
    <property type="entry name" value="DHHC"/>
    <property type="match status" value="1"/>
</dbReference>
<sequence length="1014" mass="113051">MGSESGVYASWVDQTYLACATHSYQSIDRCDLTFSAGEHFLVLEPPGPEAKWINVITELGNPGYVPRSYVNFVQTTTANVIDFLEGCIEAIQLSSAHRGGLYSDREKALLHTLINKRKALTFNSVGPQPSEVISSSVQPDVSASSLGTVTSQCTLSSSVFPQFADRKSKTPPKPPPRSPNVSVVSLPDAVDAVAGGCSVLRGPETNQNFGKPEERSHPVVGTKEKRNHDMNPVSDEDKLVGVKDRSEAWVTTLCHELVEAVRAETNLSHAGSRKAVAVVLKRLGESVRDLSDGLSPILQHLDESWSLAPDLVSESRDAMRLRNAVNDLMVARFDDQQRGWHLHEDEPAILNCLDSILDIMSGADVAVTRHVVSEDSFSRIVDIVAYFQMETRRSIRLKILETLNLLCALEPKVIPVLLSSVLPLELIRQALLVIFLLDIQSCKGDKERASRCVTLLATILSLGDRMPVHYFEQVTSNFLSWLVNHVVDDKLDECDPMAEGLQIHCFILLLGLNLQYPRPEGNPIISELRSVSQAQPLTERLLLHLNRGEDPLDLVEVEGEKLRPDSVVKLLTDMFSDEKTSYLFYTNDVNAMLDMVLRILTDLPEDDVGKEPYLNLLHNVLAQTAYEENLHRVADISKCLKICLCSEKSTPVAKMLSKKIVDRFPNVFPGFREINDVIRKCYLVSRFGAMCAGFKALRRVSCDWSARNCLLYIDRVLPIGAGALLVTMVSASIFIINESKSSSALYVYACFLFVQVAANWFGVLSYSGSRHDVEHAGADELRSESHHCWVCDRIVYRRDHHCFVLGACIGAENQAFFVCLMVHVAISCIVGAVVSGKLLERRLGFWANSRYEQAIAWVQLWNVAVAPSSSRQWINALIATFFNITAMFAWSLTFFSVFYTVLALRGQTQWEFFRKRGRRKLLGYQEAWMPVPRSDALLELAKEAGEAALRGQLLEKYRVFLAAGIVIDPAVFPLLDKLMDYDIPAETVYQILRRMLTSSDAETNGGNSEEPSKS</sequence>
<feature type="transmembrane region" description="Helical" evidence="8">
    <location>
        <begin position="880"/>
        <end position="904"/>
    </location>
</feature>
<accession>A0A7R9BF57</accession>
<dbReference type="GO" id="GO:0006897">
    <property type="term" value="P:endocytosis"/>
    <property type="evidence" value="ECO:0007669"/>
    <property type="project" value="TreeGrafter"/>
</dbReference>
<dbReference type="Pfam" id="PF01529">
    <property type="entry name" value="DHHC"/>
    <property type="match status" value="1"/>
</dbReference>
<dbReference type="InterPro" id="IPR036028">
    <property type="entry name" value="SH3-like_dom_sf"/>
</dbReference>
<dbReference type="Proteomes" id="UP000678499">
    <property type="component" value="Unassembled WGS sequence"/>
</dbReference>
<comment type="subcellular location">
    <subcellularLocation>
        <location evidence="1">Membrane</location>
        <topology evidence="1">Multi-pass membrane protein</topology>
    </subcellularLocation>
</comment>
<dbReference type="GO" id="GO:0016020">
    <property type="term" value="C:membrane"/>
    <property type="evidence" value="ECO:0007669"/>
    <property type="project" value="UniProtKB-SubCell"/>
</dbReference>
<evidence type="ECO:0000256" key="7">
    <source>
        <dbReference type="SAM" id="MobiDB-lite"/>
    </source>
</evidence>
<keyword evidence="3 8" id="KW-0812">Transmembrane</keyword>
<dbReference type="Pfam" id="PF09431">
    <property type="entry name" value="SPIN90_LRD"/>
    <property type="match status" value="1"/>
</dbReference>
<dbReference type="AlphaFoldDB" id="A0A7R9BF57"/>
<dbReference type="InterPro" id="IPR018556">
    <property type="entry name" value="SPIN90/Ldb17_LRD"/>
</dbReference>
<evidence type="ECO:0000256" key="3">
    <source>
        <dbReference type="ARBA" id="ARBA00022692"/>
    </source>
</evidence>
<dbReference type="SUPFAM" id="SSF50044">
    <property type="entry name" value="SH3-domain"/>
    <property type="match status" value="1"/>
</dbReference>
<evidence type="ECO:0000256" key="1">
    <source>
        <dbReference type="ARBA" id="ARBA00004141"/>
    </source>
</evidence>
<evidence type="ECO:0000256" key="4">
    <source>
        <dbReference type="ARBA" id="ARBA00022989"/>
    </source>
</evidence>
<dbReference type="EMBL" id="OA882077">
    <property type="protein sequence ID" value="CAD7272533.1"/>
    <property type="molecule type" value="Genomic_DNA"/>
</dbReference>
<feature type="transmembrane region" description="Helical" evidence="8">
    <location>
        <begin position="743"/>
        <end position="763"/>
    </location>
</feature>
<gene>
    <name evidence="10" type="ORF">NMOB1V02_LOCUS462</name>
</gene>
<feature type="region of interest" description="Disordered" evidence="7">
    <location>
        <begin position="162"/>
        <end position="183"/>
    </location>
</feature>
<evidence type="ECO:0000256" key="6">
    <source>
        <dbReference type="PROSITE-ProRule" id="PRU00192"/>
    </source>
</evidence>
<evidence type="ECO:0000313" key="10">
    <source>
        <dbReference type="EMBL" id="CAD7272533.1"/>
    </source>
</evidence>
<evidence type="ECO:0000313" key="11">
    <source>
        <dbReference type="Proteomes" id="UP000678499"/>
    </source>
</evidence>
<keyword evidence="5 8" id="KW-0472">Membrane</keyword>
<evidence type="ECO:0000256" key="2">
    <source>
        <dbReference type="ARBA" id="ARBA00022443"/>
    </source>
</evidence>
<keyword evidence="2 6" id="KW-0728">SH3 domain</keyword>
<feature type="domain" description="SH3" evidence="9">
    <location>
        <begin position="13"/>
        <end position="75"/>
    </location>
</feature>
<feature type="transmembrane region" description="Helical" evidence="8">
    <location>
        <begin position="815"/>
        <end position="834"/>
    </location>
</feature>
<dbReference type="PANTHER" id="PTHR13357:SF1">
    <property type="entry name" value="NCK-INTERACTING PROTEIN WITH SH3 DOMAIN"/>
    <property type="match status" value="1"/>
</dbReference>
<evidence type="ECO:0000256" key="8">
    <source>
        <dbReference type="SAM" id="Phobius"/>
    </source>
</evidence>
<reference evidence="10" key="1">
    <citation type="submission" date="2020-11" db="EMBL/GenBank/DDBJ databases">
        <authorList>
            <person name="Tran Van P."/>
        </authorList>
    </citation>
    <scope>NUCLEOTIDE SEQUENCE</scope>
</reference>
<organism evidence="10">
    <name type="scientific">Notodromas monacha</name>
    <dbReference type="NCBI Taxonomy" id="399045"/>
    <lineage>
        <taxon>Eukaryota</taxon>
        <taxon>Metazoa</taxon>
        <taxon>Ecdysozoa</taxon>
        <taxon>Arthropoda</taxon>
        <taxon>Crustacea</taxon>
        <taxon>Oligostraca</taxon>
        <taxon>Ostracoda</taxon>
        <taxon>Podocopa</taxon>
        <taxon>Podocopida</taxon>
        <taxon>Cypridocopina</taxon>
        <taxon>Cypridoidea</taxon>
        <taxon>Cyprididae</taxon>
        <taxon>Notodromas</taxon>
    </lineage>
</organism>